<organism evidence="1">
    <name type="scientific">freshwater metagenome</name>
    <dbReference type="NCBI Taxonomy" id="449393"/>
    <lineage>
        <taxon>unclassified sequences</taxon>
        <taxon>metagenomes</taxon>
        <taxon>ecological metagenomes</taxon>
    </lineage>
</organism>
<gene>
    <name evidence="1" type="ORF">UFOPK2162_00901</name>
</gene>
<accession>A0A6J6KG90</accession>
<name>A0A6J6KG90_9ZZZZ</name>
<dbReference type="EMBL" id="CAEZVZ010000137">
    <property type="protein sequence ID" value="CAB4648741.1"/>
    <property type="molecule type" value="Genomic_DNA"/>
</dbReference>
<reference evidence="1" key="1">
    <citation type="submission" date="2020-05" db="EMBL/GenBank/DDBJ databases">
        <authorList>
            <person name="Chiriac C."/>
            <person name="Salcher M."/>
            <person name="Ghai R."/>
            <person name="Kavagutti S V."/>
        </authorList>
    </citation>
    <scope>NUCLEOTIDE SEQUENCE</scope>
</reference>
<dbReference type="AlphaFoldDB" id="A0A6J6KG90"/>
<protein>
    <submittedName>
        <fullName evidence="1">Unannotated protein</fullName>
    </submittedName>
</protein>
<evidence type="ECO:0000313" key="1">
    <source>
        <dbReference type="EMBL" id="CAB4648741.1"/>
    </source>
</evidence>
<proteinExistence type="predicted"/>
<sequence length="165" mass="18602">MLRRPRCGIPIQTSSSPRSAAAEIIASVKGITDSPPSSEKRFCPTNFVCRNDSNASALLSLRKIRSCSSRSGLVKPTSTCSWIHLRSTGSEMYIYSIPTERQYESRKIPRMLRNFINFFPPNPPVANSRSRSHKVRPCVTTSRSGCERWRYSSGSISAIKWPYVR</sequence>